<organism evidence="1 2">
    <name type="scientific">Golovinomyces cichoracearum</name>
    <dbReference type="NCBI Taxonomy" id="62708"/>
    <lineage>
        <taxon>Eukaryota</taxon>
        <taxon>Fungi</taxon>
        <taxon>Dikarya</taxon>
        <taxon>Ascomycota</taxon>
        <taxon>Pezizomycotina</taxon>
        <taxon>Leotiomycetes</taxon>
        <taxon>Erysiphales</taxon>
        <taxon>Erysiphaceae</taxon>
        <taxon>Golovinomyces</taxon>
    </lineage>
</organism>
<dbReference type="AlphaFoldDB" id="A0A420HEU5"/>
<evidence type="ECO:0000313" key="1">
    <source>
        <dbReference type="EMBL" id="RKF55994.1"/>
    </source>
</evidence>
<dbReference type="EMBL" id="MCBQ01019892">
    <property type="protein sequence ID" value="RKF55994.1"/>
    <property type="molecule type" value="Genomic_DNA"/>
</dbReference>
<accession>A0A420HEU5</accession>
<name>A0A420HEU5_9PEZI</name>
<dbReference type="Proteomes" id="UP000283383">
    <property type="component" value="Unassembled WGS sequence"/>
</dbReference>
<reference evidence="1 2" key="1">
    <citation type="journal article" date="2018" name="BMC Genomics">
        <title>Comparative genome analyses reveal sequence features reflecting distinct modes of host-adaptation between dicot and monocot powdery mildew.</title>
        <authorList>
            <person name="Wu Y."/>
            <person name="Ma X."/>
            <person name="Pan Z."/>
            <person name="Kale S.D."/>
            <person name="Song Y."/>
            <person name="King H."/>
            <person name="Zhang Q."/>
            <person name="Presley C."/>
            <person name="Deng X."/>
            <person name="Wei C.I."/>
            <person name="Xiao S."/>
        </authorList>
    </citation>
    <scope>NUCLEOTIDE SEQUENCE [LARGE SCALE GENOMIC DNA]</scope>
    <source>
        <strain evidence="1">UMSG3</strain>
    </source>
</reference>
<keyword evidence="2" id="KW-1185">Reference proteome</keyword>
<proteinExistence type="predicted"/>
<protein>
    <submittedName>
        <fullName evidence="1">Uncharacterized protein</fullName>
    </submittedName>
</protein>
<sequence length="164" mass="18627">MRGETEVDYSENVRASFYLLLVQLQDSRAVREKFNNTLEEHVPLPLLHSSDDLDKILVAAPVNLVTVVLIMKLKIKPQHIEMLNLNSKAVSKSLLDRHSGKPADPKICGKTSAWHRNQKDMETYQVNDHQSDTEGKCPAVRLDASDDEEINRLINKLLKKSTLE</sequence>
<evidence type="ECO:0000313" key="2">
    <source>
        <dbReference type="Proteomes" id="UP000283383"/>
    </source>
</evidence>
<gene>
    <name evidence="1" type="ORF">GcM3_198017</name>
</gene>
<comment type="caution">
    <text evidence="1">The sequence shown here is derived from an EMBL/GenBank/DDBJ whole genome shotgun (WGS) entry which is preliminary data.</text>
</comment>